<comment type="subcellular location">
    <subcellularLocation>
        <location evidence="1">Nucleus</location>
    </subcellularLocation>
</comment>
<dbReference type="InterPro" id="IPR035985">
    <property type="entry name" value="Ubiquitin-activating_enz"/>
</dbReference>
<evidence type="ECO:0000256" key="1">
    <source>
        <dbReference type="ARBA" id="ARBA00004123"/>
    </source>
</evidence>
<proteinExistence type="inferred from homology"/>
<dbReference type="PRINTS" id="PR01849">
    <property type="entry name" value="UBIQUITINACT"/>
</dbReference>
<evidence type="ECO:0000256" key="3">
    <source>
        <dbReference type="ARBA" id="ARBA00005673"/>
    </source>
</evidence>
<comment type="pathway">
    <text evidence="2">Protein modification; protein sumoylation.</text>
</comment>
<dbReference type="PANTHER" id="PTHR10953">
    <property type="entry name" value="UBIQUITIN-ACTIVATING ENZYME E1"/>
    <property type="match status" value="1"/>
</dbReference>
<dbReference type="GO" id="GO:0019948">
    <property type="term" value="F:SUMO activating enzyme activity"/>
    <property type="evidence" value="ECO:0007669"/>
    <property type="project" value="TreeGrafter"/>
</dbReference>
<name>A0A9P1IZ59_9PELO</name>
<keyword evidence="5" id="KW-0539">Nucleus</keyword>
<feature type="domain" description="THIF-type NAD/FAD binding fold" evidence="9">
    <location>
        <begin position="16"/>
        <end position="348"/>
    </location>
</feature>
<dbReference type="GO" id="GO:0016925">
    <property type="term" value="P:protein sumoylation"/>
    <property type="evidence" value="ECO:0007669"/>
    <property type="project" value="TreeGrafter"/>
</dbReference>
<dbReference type="AlphaFoldDB" id="A0A9P1IZ59"/>
<evidence type="ECO:0000313" key="10">
    <source>
        <dbReference type="EMBL" id="CAI5452834.1"/>
    </source>
</evidence>
<dbReference type="GO" id="GO:0031510">
    <property type="term" value="C:SUMO activating enzyme complex"/>
    <property type="evidence" value="ECO:0007669"/>
    <property type="project" value="TreeGrafter"/>
</dbReference>
<dbReference type="EMBL" id="CANHGI010000005">
    <property type="protein sequence ID" value="CAI5452834.1"/>
    <property type="molecule type" value="Genomic_DNA"/>
</dbReference>
<sequence length="359" mass="40435">MVAEASTISKDEAAVYDRQIRLWGIDAQNKLRNSSVLVVGISQLGAEFAKNITLSGLNSLTLLDGHVITKDDVGHNFLLPLTPGEDLIGKNRAEAAYPRTYTLNPNVKLTAIPNDLETELTKNGEDWLGRFSLVALIDQNYDLVVRVNAICRRLGVRFIGASVFGWVGYSFFDFNGHQFLTKVQNKDKEASSTMDLENEQGDENKKAMTMTIEEDQFEPKPYFYPAFEEAFNVDWSQKKLLRKCKRIIPSSYFLVKSILRAQKESRFTGNGEDADLRVLEEIWEEEVKNGNHLKEQQTVQPEKFDHLFNPQLTPTCAVVGGLMGQEAIKALSEGKNPLRNIFIYSALDTTGIMCDFPPQ</sequence>
<comment type="similarity">
    <text evidence="3">Belongs to the ubiquitin-activating E1 family.</text>
</comment>
<accession>A0A9P1IZ59</accession>
<dbReference type="InterPro" id="IPR000011">
    <property type="entry name" value="UBQ/SUMO-activ_enz_E1-like"/>
</dbReference>
<dbReference type="Pfam" id="PF00899">
    <property type="entry name" value="ThiF"/>
    <property type="match status" value="1"/>
</dbReference>
<keyword evidence="11" id="KW-1185">Reference proteome</keyword>
<comment type="subunit">
    <text evidence="6">Heterodimer of SAE1 and UBA2/SAE2. The heterodimer corresponds to the two domains that are encoded on a single polypeptide chain in ubiquitin-activating enzyme E1. Interacts with UBE2I.</text>
</comment>
<organism evidence="10 11">
    <name type="scientific">Caenorhabditis angaria</name>
    <dbReference type="NCBI Taxonomy" id="860376"/>
    <lineage>
        <taxon>Eukaryota</taxon>
        <taxon>Metazoa</taxon>
        <taxon>Ecdysozoa</taxon>
        <taxon>Nematoda</taxon>
        <taxon>Chromadorea</taxon>
        <taxon>Rhabditida</taxon>
        <taxon>Rhabditina</taxon>
        <taxon>Rhabditomorpha</taxon>
        <taxon>Rhabditoidea</taxon>
        <taxon>Rhabditidae</taxon>
        <taxon>Peloderinae</taxon>
        <taxon>Caenorhabditis</taxon>
    </lineage>
</organism>
<dbReference type="GO" id="GO:0005737">
    <property type="term" value="C:cytoplasm"/>
    <property type="evidence" value="ECO:0007669"/>
    <property type="project" value="TreeGrafter"/>
</dbReference>
<keyword evidence="4" id="KW-0833">Ubl conjugation pathway</keyword>
<evidence type="ECO:0000256" key="2">
    <source>
        <dbReference type="ARBA" id="ARBA00004718"/>
    </source>
</evidence>
<protein>
    <recommendedName>
        <fullName evidence="7">SUMO-activating enzyme subunit 1</fullName>
    </recommendedName>
    <alternativeName>
        <fullName evidence="8">Ubiquitin-like 1-activating enzyme E1A</fullName>
    </alternativeName>
</protein>
<dbReference type="OrthoDB" id="10252231at2759"/>
<evidence type="ECO:0000256" key="5">
    <source>
        <dbReference type="ARBA" id="ARBA00023242"/>
    </source>
</evidence>
<evidence type="ECO:0000256" key="8">
    <source>
        <dbReference type="ARBA" id="ARBA00044354"/>
    </source>
</evidence>
<comment type="caution">
    <text evidence="10">The sequence shown here is derived from an EMBL/GenBank/DDBJ whole genome shotgun (WGS) entry which is preliminary data.</text>
</comment>
<dbReference type="SUPFAM" id="SSF69572">
    <property type="entry name" value="Activating enzymes of the ubiquitin-like proteins"/>
    <property type="match status" value="1"/>
</dbReference>
<dbReference type="InterPro" id="IPR000594">
    <property type="entry name" value="ThiF_NAD_FAD-bd"/>
</dbReference>
<reference evidence="10" key="1">
    <citation type="submission" date="2022-11" db="EMBL/GenBank/DDBJ databases">
        <authorList>
            <person name="Kikuchi T."/>
        </authorList>
    </citation>
    <scope>NUCLEOTIDE SEQUENCE</scope>
    <source>
        <strain evidence="10">PS1010</strain>
    </source>
</reference>
<dbReference type="Gene3D" id="3.40.50.720">
    <property type="entry name" value="NAD(P)-binding Rossmann-like Domain"/>
    <property type="match status" value="1"/>
</dbReference>
<dbReference type="Proteomes" id="UP001152747">
    <property type="component" value="Unassembled WGS sequence"/>
</dbReference>
<evidence type="ECO:0000256" key="6">
    <source>
        <dbReference type="ARBA" id="ARBA00026003"/>
    </source>
</evidence>
<evidence type="ECO:0000313" key="11">
    <source>
        <dbReference type="Proteomes" id="UP001152747"/>
    </source>
</evidence>
<evidence type="ECO:0000256" key="7">
    <source>
        <dbReference type="ARBA" id="ARBA00044187"/>
    </source>
</evidence>
<gene>
    <name evidence="10" type="ORF">CAMP_LOCUS15471</name>
</gene>
<evidence type="ECO:0000256" key="4">
    <source>
        <dbReference type="ARBA" id="ARBA00022786"/>
    </source>
</evidence>
<evidence type="ECO:0000259" key="9">
    <source>
        <dbReference type="Pfam" id="PF00899"/>
    </source>
</evidence>
<dbReference type="InterPro" id="IPR045886">
    <property type="entry name" value="ThiF/MoeB/HesA"/>
</dbReference>
<dbReference type="PANTHER" id="PTHR10953:SF162">
    <property type="entry name" value="SUMO-ACTIVATING ENZYME SUBUNIT 1"/>
    <property type="match status" value="1"/>
</dbReference>